<reference evidence="4 5" key="1">
    <citation type="journal article" date="2017" name="ISME J.">
        <title>Grape pomace compost harbors organohalide-respiring Dehalogenimonas species with novel reductive dehalogenase genes.</title>
        <authorList>
            <person name="Yang Y."/>
            <person name="Higgins S.A."/>
            <person name="Yan J."/>
            <person name="Simsir B."/>
            <person name="Chourey K."/>
            <person name="Iyer R."/>
            <person name="Hettich R.L."/>
            <person name="Baldwin B."/>
            <person name="Ogles D.M."/>
            <person name="Loffler F.E."/>
        </authorList>
    </citation>
    <scope>NUCLEOTIDE SEQUENCE [LARGE SCALE GENOMIC DNA]</scope>
    <source>
        <strain evidence="4 5">GP</strain>
    </source>
</reference>
<keyword evidence="3" id="KW-0408">Iron</keyword>
<evidence type="ECO:0000256" key="3">
    <source>
        <dbReference type="ARBA" id="ARBA00023004"/>
    </source>
</evidence>
<dbReference type="Gene3D" id="3.40.50.11750">
    <property type="entry name" value="HypD, alpha/beta domain 1"/>
    <property type="match status" value="2"/>
</dbReference>
<dbReference type="PANTHER" id="PTHR30149:SF0">
    <property type="entry name" value="HYDROGENASE MATURATION FACTOR HYPD"/>
    <property type="match status" value="1"/>
</dbReference>
<organism evidence="4 5">
    <name type="scientific">Dehalogenimonas etheniformans</name>
    <dbReference type="NCBI Taxonomy" id="1536648"/>
    <lineage>
        <taxon>Bacteria</taxon>
        <taxon>Bacillati</taxon>
        <taxon>Chloroflexota</taxon>
        <taxon>Dehalococcoidia</taxon>
        <taxon>Dehalococcoidales</taxon>
        <taxon>Dehalococcoidaceae</taxon>
        <taxon>Dehalogenimonas</taxon>
    </lineage>
</organism>
<dbReference type="RefSeq" id="WP_102330984.1">
    <property type="nucleotide sequence ID" value="NZ_CP058566.2"/>
</dbReference>
<dbReference type="Pfam" id="PF01924">
    <property type="entry name" value="HypD"/>
    <property type="match status" value="1"/>
</dbReference>
<accession>A0A2P5P6Q6</accession>
<dbReference type="PIRSF" id="PIRSF005622">
    <property type="entry name" value="Hydrgn_mat_hypD"/>
    <property type="match status" value="1"/>
</dbReference>
<gene>
    <name evidence="4" type="ORF">JP09_006705</name>
</gene>
<dbReference type="PANTHER" id="PTHR30149">
    <property type="entry name" value="HYDROGENASE PROTEIN ASSEMBLY PROTEIN HYPD"/>
    <property type="match status" value="1"/>
</dbReference>
<dbReference type="AlphaFoldDB" id="A0A2P5P6Q6"/>
<protein>
    <submittedName>
        <fullName evidence="4">Hydrogenase formation protein HypD</fullName>
    </submittedName>
</protein>
<comment type="similarity">
    <text evidence="1">Belongs to the HypD family.</text>
</comment>
<evidence type="ECO:0000256" key="2">
    <source>
        <dbReference type="ARBA" id="ARBA00022723"/>
    </source>
</evidence>
<dbReference type="InterPro" id="IPR042244">
    <property type="entry name" value="HypD_2_sf"/>
</dbReference>
<comment type="caution">
    <text evidence="4">The sequence shown here is derived from an EMBL/GenBank/DDBJ whole genome shotgun (WGS) entry which is preliminary data.</text>
</comment>
<keyword evidence="2" id="KW-0479">Metal-binding</keyword>
<dbReference type="OrthoDB" id="9770424at2"/>
<dbReference type="Proteomes" id="UP000235653">
    <property type="component" value="Unassembled WGS sequence"/>
</dbReference>
<proteinExistence type="inferred from homology"/>
<dbReference type="GO" id="GO:0051539">
    <property type="term" value="F:4 iron, 4 sulfur cluster binding"/>
    <property type="evidence" value="ECO:0007669"/>
    <property type="project" value="TreeGrafter"/>
</dbReference>
<evidence type="ECO:0000256" key="1">
    <source>
        <dbReference type="ARBA" id="ARBA00007888"/>
    </source>
</evidence>
<evidence type="ECO:0000313" key="4">
    <source>
        <dbReference type="EMBL" id="PPD57974.1"/>
    </source>
</evidence>
<name>A0A2P5P6Q6_9CHLR</name>
<evidence type="ECO:0000313" key="5">
    <source>
        <dbReference type="Proteomes" id="UP000235653"/>
    </source>
</evidence>
<dbReference type="InterPro" id="IPR042243">
    <property type="entry name" value="HypD_1"/>
</dbReference>
<dbReference type="EMBL" id="JQAN02000010">
    <property type="protein sequence ID" value="PPD57974.1"/>
    <property type="molecule type" value="Genomic_DNA"/>
</dbReference>
<sequence>MKFATEFRDSALAKKLLEDIRRKSTKPANIMEFCGGHTVAIFRYGLRDLLPKHLKLLSGPGCPVCVTSTADLDRVMALARMPGVIITTFGDLIKVPASYGSLDRARASGADVRTVYSTLDALDIARKNPEKKVVFVGIGFETTAPTIAAAILQADSEKLTNFLVLSLHKVTPPVTKVLLDAGEVKIQGIIAPGHVSAIIGADAWNFIPERYGIACAVSGFEPLDILYCVDLIIDQIEAGKPKVETAYSRAVKSEGNPVALAMLDRVFAPAAANWRGVGIIPGSGLVIRPEFSAHDAEKVIDIKLDKLPREPTGCLCGEVIRAVKTPEECKLFRKVCTPENPIGPCMVSSEGSCAAYYHFAEAI</sequence>
<keyword evidence="5" id="KW-1185">Reference proteome</keyword>
<dbReference type="InterPro" id="IPR002780">
    <property type="entry name" value="Hyd_form_HypD"/>
</dbReference>
<dbReference type="Gene3D" id="6.10.20.100">
    <property type="match status" value="1"/>
</dbReference>
<dbReference type="GO" id="GO:0005506">
    <property type="term" value="F:iron ion binding"/>
    <property type="evidence" value="ECO:0007669"/>
    <property type="project" value="TreeGrafter"/>
</dbReference>
<dbReference type="GO" id="GO:0051604">
    <property type="term" value="P:protein maturation"/>
    <property type="evidence" value="ECO:0007669"/>
    <property type="project" value="TreeGrafter"/>
</dbReference>
<dbReference type="NCBIfam" id="TIGR00075">
    <property type="entry name" value="hypD"/>
    <property type="match status" value="1"/>
</dbReference>
<dbReference type="GO" id="GO:0070025">
    <property type="term" value="F:carbon monoxide binding"/>
    <property type="evidence" value="ECO:0007669"/>
    <property type="project" value="TreeGrafter"/>
</dbReference>